<feature type="compositionally biased region" description="Basic residues" evidence="13">
    <location>
        <begin position="110"/>
        <end position="126"/>
    </location>
</feature>
<gene>
    <name evidence="18" type="primary">PLEST003400</name>
    <name evidence="18" type="ORF">PLESTB_000644200</name>
</gene>
<dbReference type="SUPFAM" id="SSF56672">
    <property type="entry name" value="DNA/RNA polymerases"/>
    <property type="match status" value="1"/>
</dbReference>
<keyword evidence="8" id="KW-0862">Zinc</keyword>
<dbReference type="PANTHER" id="PTHR45861">
    <property type="entry name" value="DNA POLYMERASE ALPHA CATALYTIC SUBUNIT"/>
    <property type="match status" value="1"/>
</dbReference>
<dbReference type="Gene3D" id="1.10.287.690">
    <property type="entry name" value="Helix hairpin bin"/>
    <property type="match status" value="1"/>
</dbReference>
<dbReference type="GO" id="GO:0000166">
    <property type="term" value="F:nucleotide binding"/>
    <property type="evidence" value="ECO:0007669"/>
    <property type="project" value="InterPro"/>
</dbReference>
<feature type="region of interest" description="Disordered" evidence="13">
    <location>
        <begin position="61"/>
        <end position="173"/>
    </location>
</feature>
<comment type="subcellular location">
    <subcellularLocation>
        <location evidence="1">Nucleus</location>
    </subcellularLocation>
</comment>
<evidence type="ECO:0000313" key="18">
    <source>
        <dbReference type="EMBL" id="GLC52568.1"/>
    </source>
</evidence>
<dbReference type="GO" id="GO:0003682">
    <property type="term" value="F:chromatin binding"/>
    <property type="evidence" value="ECO:0007669"/>
    <property type="project" value="TreeGrafter"/>
</dbReference>
<dbReference type="Pfam" id="PF00136">
    <property type="entry name" value="DNA_pol_B"/>
    <property type="match status" value="1"/>
</dbReference>
<reference evidence="18 19" key="1">
    <citation type="journal article" date="2023" name="Commun. Biol.">
        <title>Reorganization of the ancestral sex-determining regions during the evolution of trioecy in Pleodorina starrii.</title>
        <authorList>
            <person name="Takahashi K."/>
            <person name="Suzuki S."/>
            <person name="Kawai-Toyooka H."/>
            <person name="Yamamoto K."/>
            <person name="Hamaji T."/>
            <person name="Ootsuki R."/>
            <person name="Yamaguchi H."/>
            <person name="Kawachi M."/>
            <person name="Higashiyama T."/>
            <person name="Nozaki H."/>
        </authorList>
    </citation>
    <scope>NUCLEOTIDE SEQUENCE [LARGE SCALE GENOMIC DNA]</scope>
    <source>
        <strain evidence="18 19">NIES-4479</strain>
    </source>
</reference>
<dbReference type="InterPro" id="IPR006172">
    <property type="entry name" value="DNA-dir_DNA_pol_B"/>
</dbReference>
<dbReference type="Gene3D" id="1.10.3200.20">
    <property type="entry name" value="DNA Polymerase alpha, zinc finger"/>
    <property type="match status" value="1"/>
</dbReference>
<evidence type="ECO:0000256" key="7">
    <source>
        <dbReference type="ARBA" id="ARBA00022771"/>
    </source>
</evidence>
<protein>
    <recommendedName>
        <fullName evidence="12">DNA polymerase</fullName>
        <ecNumber evidence="12">2.7.7.7</ecNumber>
    </recommendedName>
</protein>
<dbReference type="SMART" id="SM00486">
    <property type="entry name" value="POLBc"/>
    <property type="match status" value="1"/>
</dbReference>
<evidence type="ECO:0000256" key="3">
    <source>
        <dbReference type="ARBA" id="ARBA00022679"/>
    </source>
</evidence>
<dbReference type="InterPro" id="IPR023211">
    <property type="entry name" value="DNA_pol_palm_dom_sf"/>
</dbReference>
<dbReference type="InterPro" id="IPR045846">
    <property type="entry name" value="POLBc_alpha"/>
</dbReference>
<keyword evidence="7" id="KW-0863">Zinc-finger</keyword>
<dbReference type="PROSITE" id="PS00116">
    <property type="entry name" value="DNA_POLYMERASE_B"/>
    <property type="match status" value="1"/>
</dbReference>
<comment type="similarity">
    <text evidence="2 12">Belongs to the DNA polymerase type-B family.</text>
</comment>
<evidence type="ECO:0000256" key="12">
    <source>
        <dbReference type="RuleBase" id="RU000442"/>
    </source>
</evidence>
<dbReference type="GO" id="GO:0005658">
    <property type="term" value="C:alpha DNA polymerase:primase complex"/>
    <property type="evidence" value="ECO:0007669"/>
    <property type="project" value="TreeGrafter"/>
</dbReference>
<dbReference type="FunFam" id="3.90.1600.10:FF:000047">
    <property type="entry name" value="DNA polymerase alpha subunit one"/>
    <property type="match status" value="1"/>
</dbReference>
<keyword evidence="11" id="KW-0539">Nucleus</keyword>
<dbReference type="Gene3D" id="1.10.132.60">
    <property type="entry name" value="DNA polymerase family B, C-terminal domain"/>
    <property type="match status" value="1"/>
</dbReference>
<keyword evidence="10 12" id="KW-0238">DNA-binding</keyword>
<dbReference type="GO" id="GO:0006272">
    <property type="term" value="P:leading strand elongation"/>
    <property type="evidence" value="ECO:0007669"/>
    <property type="project" value="TreeGrafter"/>
</dbReference>
<dbReference type="GO" id="GO:0006273">
    <property type="term" value="P:lagging strand elongation"/>
    <property type="evidence" value="ECO:0007669"/>
    <property type="project" value="TreeGrafter"/>
</dbReference>
<feature type="compositionally biased region" description="Low complexity" evidence="13">
    <location>
        <begin position="1413"/>
        <end position="1433"/>
    </location>
</feature>
<dbReference type="NCBIfam" id="TIGR00592">
    <property type="entry name" value="pol2"/>
    <property type="match status" value="1"/>
</dbReference>
<keyword evidence="5 12" id="KW-0235">DNA replication</keyword>
<evidence type="ECO:0000259" key="16">
    <source>
        <dbReference type="Pfam" id="PF08996"/>
    </source>
</evidence>
<keyword evidence="6" id="KW-0479">Metal-binding</keyword>
<dbReference type="CDD" id="cd05776">
    <property type="entry name" value="DNA_polB_alpha_exo"/>
    <property type="match status" value="1"/>
</dbReference>
<dbReference type="Gene3D" id="3.30.70.2820">
    <property type="match status" value="1"/>
</dbReference>
<feature type="region of interest" description="Disordered" evidence="13">
    <location>
        <begin position="310"/>
        <end position="330"/>
    </location>
</feature>
<dbReference type="Gene3D" id="2.40.50.730">
    <property type="match status" value="1"/>
</dbReference>
<proteinExistence type="inferred from homology"/>
<dbReference type="InterPro" id="IPR024647">
    <property type="entry name" value="DNA_pol_a_cat_su_N"/>
</dbReference>
<dbReference type="InterPro" id="IPR038256">
    <property type="entry name" value="Pol_alpha_znc_sf"/>
</dbReference>
<evidence type="ECO:0000256" key="11">
    <source>
        <dbReference type="ARBA" id="ARBA00023242"/>
    </source>
</evidence>
<keyword evidence="9 12" id="KW-0239">DNA-directed DNA polymerase</keyword>
<dbReference type="SUPFAM" id="SSF53098">
    <property type="entry name" value="Ribonuclease H-like"/>
    <property type="match status" value="1"/>
</dbReference>
<feature type="domain" description="DNA-directed DNA polymerase family B multifunctional" evidence="14">
    <location>
        <begin position="964"/>
        <end position="1471"/>
    </location>
</feature>
<feature type="compositionally biased region" description="Low complexity" evidence="13">
    <location>
        <begin position="188"/>
        <end position="198"/>
    </location>
</feature>
<comment type="catalytic activity">
    <reaction evidence="12">
        <text>DNA(n) + a 2'-deoxyribonucleoside 5'-triphosphate = DNA(n+1) + diphosphate</text>
        <dbReference type="Rhea" id="RHEA:22508"/>
        <dbReference type="Rhea" id="RHEA-COMP:17339"/>
        <dbReference type="Rhea" id="RHEA-COMP:17340"/>
        <dbReference type="ChEBI" id="CHEBI:33019"/>
        <dbReference type="ChEBI" id="CHEBI:61560"/>
        <dbReference type="ChEBI" id="CHEBI:173112"/>
        <dbReference type="EC" id="2.7.7.7"/>
    </reaction>
</comment>
<feature type="region of interest" description="Disordered" evidence="13">
    <location>
        <begin position="1"/>
        <end position="35"/>
    </location>
</feature>
<dbReference type="EMBL" id="BRXU01000006">
    <property type="protein sequence ID" value="GLC52568.1"/>
    <property type="molecule type" value="Genomic_DNA"/>
</dbReference>
<dbReference type="GO" id="GO:0003887">
    <property type="term" value="F:DNA-directed DNA polymerase activity"/>
    <property type="evidence" value="ECO:0007669"/>
    <property type="project" value="UniProtKB-KW"/>
</dbReference>
<name>A0A9W6BIR3_9CHLO</name>
<dbReference type="Pfam" id="PF03104">
    <property type="entry name" value="DNA_pol_B_exo1"/>
    <property type="match status" value="1"/>
</dbReference>
<dbReference type="Pfam" id="PF12254">
    <property type="entry name" value="DNA_pol_alpha_N"/>
    <property type="match status" value="1"/>
</dbReference>
<evidence type="ECO:0000256" key="8">
    <source>
        <dbReference type="ARBA" id="ARBA00022833"/>
    </source>
</evidence>
<dbReference type="InterPro" id="IPR012337">
    <property type="entry name" value="RNaseH-like_sf"/>
</dbReference>
<feature type="domain" description="DNA polymerase alpha catalytic subunit N-terminal" evidence="17">
    <location>
        <begin position="21"/>
        <end position="85"/>
    </location>
</feature>
<dbReference type="InterPro" id="IPR042087">
    <property type="entry name" value="DNA_pol_B_thumb"/>
</dbReference>
<dbReference type="InterPro" id="IPR036397">
    <property type="entry name" value="RNaseH_sf"/>
</dbReference>
<keyword evidence="3 12" id="KW-0808">Transferase</keyword>
<evidence type="ECO:0000259" key="17">
    <source>
        <dbReference type="Pfam" id="PF12254"/>
    </source>
</evidence>
<evidence type="ECO:0000256" key="10">
    <source>
        <dbReference type="ARBA" id="ARBA00023125"/>
    </source>
</evidence>
<evidence type="ECO:0000313" key="19">
    <source>
        <dbReference type="Proteomes" id="UP001165080"/>
    </source>
</evidence>
<evidence type="ECO:0000256" key="6">
    <source>
        <dbReference type="ARBA" id="ARBA00022723"/>
    </source>
</evidence>
<feature type="region of interest" description="Disordered" evidence="13">
    <location>
        <begin position="185"/>
        <end position="206"/>
    </location>
</feature>
<feature type="region of interest" description="Disordered" evidence="13">
    <location>
        <begin position="423"/>
        <end position="442"/>
    </location>
</feature>
<dbReference type="GO" id="GO:1902975">
    <property type="term" value="P:mitotic DNA replication initiation"/>
    <property type="evidence" value="ECO:0007669"/>
    <property type="project" value="InterPro"/>
</dbReference>
<dbReference type="CDD" id="cd05532">
    <property type="entry name" value="POLBc_alpha"/>
    <property type="match status" value="1"/>
</dbReference>
<feature type="region of interest" description="Disordered" evidence="13">
    <location>
        <begin position="1749"/>
        <end position="1771"/>
    </location>
</feature>
<feature type="compositionally biased region" description="Basic and acidic residues" evidence="13">
    <location>
        <begin position="995"/>
        <end position="1006"/>
    </location>
</feature>
<dbReference type="PRINTS" id="PR00106">
    <property type="entry name" value="DNAPOLB"/>
</dbReference>
<feature type="domain" description="Zinc finger DNA-directed DNA polymerase family B alpha" evidence="16">
    <location>
        <begin position="1523"/>
        <end position="1738"/>
    </location>
</feature>
<dbReference type="InterPro" id="IPR006134">
    <property type="entry name" value="DNA-dir_DNA_pol_B_multi_dom"/>
</dbReference>
<dbReference type="Gene3D" id="3.30.420.10">
    <property type="entry name" value="Ribonuclease H-like superfamily/Ribonuclease H"/>
    <property type="match status" value="1"/>
</dbReference>
<evidence type="ECO:0000256" key="1">
    <source>
        <dbReference type="ARBA" id="ARBA00004123"/>
    </source>
</evidence>
<feature type="compositionally biased region" description="Low complexity" evidence="13">
    <location>
        <begin position="160"/>
        <end position="171"/>
    </location>
</feature>
<feature type="region of interest" description="Disordered" evidence="13">
    <location>
        <begin position="995"/>
        <end position="1057"/>
    </location>
</feature>
<comment type="caution">
    <text evidence="18">The sequence shown here is derived from an EMBL/GenBank/DDBJ whole genome shotgun (WGS) entry which is preliminary data.</text>
</comment>
<dbReference type="GO" id="GO:0003688">
    <property type="term" value="F:DNA replication origin binding"/>
    <property type="evidence" value="ECO:0007669"/>
    <property type="project" value="TreeGrafter"/>
</dbReference>
<keyword evidence="19" id="KW-1185">Reference proteome</keyword>
<evidence type="ECO:0000259" key="15">
    <source>
        <dbReference type="Pfam" id="PF03104"/>
    </source>
</evidence>
<feature type="compositionally biased region" description="Low complexity" evidence="13">
    <location>
        <begin position="432"/>
        <end position="442"/>
    </location>
</feature>
<evidence type="ECO:0000256" key="5">
    <source>
        <dbReference type="ARBA" id="ARBA00022705"/>
    </source>
</evidence>
<dbReference type="InterPro" id="IPR017964">
    <property type="entry name" value="DNA-dir_DNA_pol_B_CS"/>
</dbReference>
<dbReference type="InterPro" id="IPR006133">
    <property type="entry name" value="DNA-dir_DNA_pol_B_exonuc"/>
</dbReference>
<evidence type="ECO:0000256" key="4">
    <source>
        <dbReference type="ARBA" id="ARBA00022695"/>
    </source>
</evidence>
<dbReference type="GO" id="GO:0008270">
    <property type="term" value="F:zinc ion binding"/>
    <property type="evidence" value="ECO:0007669"/>
    <property type="project" value="UniProtKB-KW"/>
</dbReference>
<organism evidence="18 19">
    <name type="scientific">Pleodorina starrii</name>
    <dbReference type="NCBI Taxonomy" id="330485"/>
    <lineage>
        <taxon>Eukaryota</taxon>
        <taxon>Viridiplantae</taxon>
        <taxon>Chlorophyta</taxon>
        <taxon>core chlorophytes</taxon>
        <taxon>Chlorophyceae</taxon>
        <taxon>CS clade</taxon>
        <taxon>Chlamydomonadales</taxon>
        <taxon>Volvocaceae</taxon>
        <taxon>Pleodorina</taxon>
    </lineage>
</organism>
<dbReference type="Gene3D" id="3.90.1600.10">
    <property type="entry name" value="Palm domain of DNA polymerase"/>
    <property type="match status" value="1"/>
</dbReference>
<accession>A0A9W6BIR3</accession>
<feature type="compositionally biased region" description="Acidic residues" evidence="13">
    <location>
        <begin position="1008"/>
        <end position="1026"/>
    </location>
</feature>
<dbReference type="EC" id="2.7.7.7" evidence="12"/>
<evidence type="ECO:0000256" key="9">
    <source>
        <dbReference type="ARBA" id="ARBA00022932"/>
    </source>
</evidence>
<evidence type="ECO:0000256" key="13">
    <source>
        <dbReference type="SAM" id="MobiDB-lite"/>
    </source>
</evidence>
<sequence length="1793" mass="186513">MERSRRQPVQSGAAAKAKSALEQLRAAREGSGKRALNFEVKEETAVYDVVDEQEYREIVKKRRDAGAFVIDDDGTGGYADIGEDDYWNERPDGEEGEEEAEDEQGSGGKHANKKRKKDHGKGGSKRKPGEGDEGPAKPEGGNITAMFRKARAAIPGLQRSSAAASSKATDASSDDVLDSILGDILPDTTTAGPPATAGGAAGGGGAATAAVGGFGARSTPGAALGAYGGRPAVVRPPHMPMGSGLRPGMGGAYGAAVPSRPVGGLAAVAALTSGAAAAAAAAAPRAAAAAAVQVKREEVQQYDVDEQMPELGGREMQPDDPMDVANGDAAAAAAGDAAASGGDGAAAAEAKAAPSAGAEGCAAQAGDAAGGKATGGGGGGSGGGRNFLVDAPATPLDGAPVQRAEDLWAEMYAGGAVADGETLTAPSTLPDGGAAAAAAGSTPGGDAAAAVGSLPLDGNGVMPFYMIDAYENPDARPGEAILFGKVECEGRWQSCGVVVRGLQRCLLVVPRPELFADPDGAIAAAEEAAAEDPARKADLKKMLQERCAPLREEVRGLLSKAGVGAMRMVPVKRSYAFENKDVPQGEQWVLKVRYPAHMPALQVPPAGGGRTFVAIFGAHQSGLEALMLKRRIKGPGWLGLVQPHRVEYANQSTWCKVEVVVDSPKKLLSGEKGLPAEAACRKAPPLVVASLSLKTNINPSSHQHEIVAASVVHLGCVSPDAPLAAKDWSPERMRRFSIVRRLDGQAWPHGMEAAAASANCSPMGRANGGNMVALQASERSLLTCLLARLQALDADVLVGHNIAAFDLTTLLTRMQHHKVPLWSRIGRVKKTEFPRLTGGGHTFGGGAGAGAMSTIAGRLLCDTYLSARELVKSVDFTLATLASSLLGKTRSDPLAEALATGGGAGAAGGGVGGGGLGGFFVNPDAVLRLLRHGESDAWLALGIMFQLSVLPLSKQLSVLSGQLWSRTLAGQRAQRIEMLLLHEFHRRKFICPDKQTYKDKQRRQQAEAEADDFDAGGGGGDDDGEEGAGGGGGKKGGGKKGSAAAAPKSNGPKYSGGLVLEPKKGLYDKIVIILDFNSLYPSIIQEYNICFTTVQRPEDGSLPPLPNPATMAKGLAPLPAVLQALVDRRRQVKSAMASERNPLTRQQLQIRQQALKLTANSMYGCLGFGASRFYAQPLAELITAQGRSILSSTVDLVQGSMGGEVIYGDTDSIMVATRSESVDEARALGARIKSEVNKRYKLLEIELDGVFRSILLLKKKKYAAMKLEPDGSGRLVEVMEQKGLDIVRRDWCLLSKDEGNFALAAILSGRNREEVVADIHTHLRSTAERLRAGQIPLGKFIIYKQLTKRPEDYPDARNQPHVQVALRRRAAGRRDGVLPGETVPYIICVERPREATAVAPAADGAATATDGSAAAAPAPAAPSLSGGCSGSLAERARHPDELRENPGLAVDVEYYLAQQIHPVVSRLVSPIEGTDAAHIADCLGLDPARYRGASGAGGGSGGCGGGDDEDSGLLMGSSTGTLMDEDDNFRSCAPLLLTSPNGCVFPLRGIDEVLRGGVLPEHLLTPPDALGDETAELGPAALANQVLLRAREAVARYYDGALRPDDETAEVAGGCRAAVLRLPGGGGAAGGGEDGPAGPDRCAHPDPARTGVLLRRAVGERDLYLQLSHYYRLLHVDGAVRRHFCRLKAADPKSQISMEDVRAMVPEPLVRTLSAAAEAVDSLRRRSHWHWVDLARLFGCLEEAALAQQQQPSQQQKRAADGVGGVGQAHGRAPAGAGAAGLVNLASVRGVVA</sequence>
<keyword evidence="4 12" id="KW-0548">Nucleotidyltransferase</keyword>
<feature type="compositionally biased region" description="Basic and acidic residues" evidence="13">
    <location>
        <begin position="127"/>
        <end position="136"/>
    </location>
</feature>
<feature type="compositionally biased region" description="Acidic residues" evidence="13">
    <location>
        <begin position="94"/>
        <end position="104"/>
    </location>
</feature>
<feature type="domain" description="DNA-directed DNA polymerase family B exonuclease" evidence="15">
    <location>
        <begin position="615"/>
        <end position="879"/>
    </location>
</feature>
<dbReference type="InterPro" id="IPR015088">
    <property type="entry name" value="Znf_DNA-dir_DNA_pol_B_alpha"/>
</dbReference>
<evidence type="ECO:0000259" key="14">
    <source>
        <dbReference type="Pfam" id="PF00136"/>
    </source>
</evidence>
<dbReference type="PANTHER" id="PTHR45861:SF1">
    <property type="entry name" value="DNA POLYMERASE ALPHA CATALYTIC SUBUNIT"/>
    <property type="match status" value="1"/>
</dbReference>
<dbReference type="Pfam" id="PF08996">
    <property type="entry name" value="zf-DNA_Pol"/>
    <property type="match status" value="1"/>
</dbReference>
<dbReference type="InterPro" id="IPR043502">
    <property type="entry name" value="DNA/RNA_pol_sf"/>
</dbReference>
<dbReference type="Proteomes" id="UP001165080">
    <property type="component" value="Unassembled WGS sequence"/>
</dbReference>
<evidence type="ECO:0000256" key="2">
    <source>
        <dbReference type="ARBA" id="ARBA00005755"/>
    </source>
</evidence>
<feature type="region of interest" description="Disordered" evidence="13">
    <location>
        <begin position="1413"/>
        <end position="1441"/>
    </location>
</feature>
<dbReference type="GO" id="GO:0003697">
    <property type="term" value="F:single-stranded DNA binding"/>
    <property type="evidence" value="ECO:0007669"/>
    <property type="project" value="TreeGrafter"/>
</dbReference>